<evidence type="ECO:0000256" key="1">
    <source>
        <dbReference type="SAM" id="MobiDB-lite"/>
    </source>
</evidence>
<evidence type="ECO:0000313" key="3">
    <source>
        <dbReference type="Proteomes" id="UP001159363"/>
    </source>
</evidence>
<gene>
    <name evidence="2" type="ORF">PR048_032519</name>
</gene>
<accession>A0ABQ9G384</accession>
<comment type="caution">
    <text evidence="2">The sequence shown here is derived from an EMBL/GenBank/DDBJ whole genome shotgun (WGS) entry which is preliminary data.</text>
</comment>
<keyword evidence="3" id="KW-1185">Reference proteome</keyword>
<proteinExistence type="predicted"/>
<dbReference type="Proteomes" id="UP001159363">
    <property type="component" value="Chromosome 15"/>
</dbReference>
<protein>
    <submittedName>
        <fullName evidence="2">Uncharacterized protein</fullName>
    </submittedName>
</protein>
<reference evidence="2 3" key="1">
    <citation type="submission" date="2023-02" db="EMBL/GenBank/DDBJ databases">
        <title>LHISI_Scaffold_Assembly.</title>
        <authorList>
            <person name="Stuart O.P."/>
            <person name="Cleave R."/>
            <person name="Magrath M.J.L."/>
            <person name="Mikheyev A.S."/>
        </authorList>
    </citation>
    <scope>NUCLEOTIDE SEQUENCE [LARGE SCALE GENOMIC DNA]</scope>
    <source>
        <strain evidence="2">Daus_M_001</strain>
        <tissue evidence="2">Leg muscle</tissue>
    </source>
</reference>
<feature type="compositionally biased region" description="Basic and acidic residues" evidence="1">
    <location>
        <begin position="24"/>
        <end position="40"/>
    </location>
</feature>
<dbReference type="EMBL" id="JARBHB010000016">
    <property type="protein sequence ID" value="KAJ8866658.1"/>
    <property type="molecule type" value="Genomic_DNA"/>
</dbReference>
<organism evidence="2 3">
    <name type="scientific">Dryococelus australis</name>
    <dbReference type="NCBI Taxonomy" id="614101"/>
    <lineage>
        <taxon>Eukaryota</taxon>
        <taxon>Metazoa</taxon>
        <taxon>Ecdysozoa</taxon>
        <taxon>Arthropoda</taxon>
        <taxon>Hexapoda</taxon>
        <taxon>Insecta</taxon>
        <taxon>Pterygota</taxon>
        <taxon>Neoptera</taxon>
        <taxon>Polyneoptera</taxon>
        <taxon>Phasmatodea</taxon>
        <taxon>Verophasmatodea</taxon>
        <taxon>Anareolatae</taxon>
        <taxon>Phasmatidae</taxon>
        <taxon>Eurycanthinae</taxon>
        <taxon>Dryococelus</taxon>
    </lineage>
</organism>
<sequence length="378" mass="42153">MEQRRNARTGKVEDPQENPLTDGIVRHDSPVRKSGSEQKYEGSSPFYVDRWVTRRVLFKGPMYLRVQGPGAIRATLTRTPSASSLLRAGRAFEHPASAGVVLRKDIPSAELVLDVSLGRLEILTMSYIPQHPLPHEDYAPYSRYMGFISQTAPPNPPFQTNIPVAPLQDSRGATQLIDPSTPLPLLNHHTAALPSPIFLRPLATPRRPIQSWTIERRKGVVGGAEGWIGRHKTLPINPRKWPGPLKLSSPIRPLSLQTRQTALCRKGTEHTLQMRYTAYSSSAHVPNIDLPQINTTVKVTWSTMLGAPLVDDRPIMNAVRYRIVSDVAWTNRTMVSSNTDTNRTDVLAVVDTEKKFNVRAKEIGCAQPARSVYLIFSL</sequence>
<feature type="region of interest" description="Disordered" evidence="1">
    <location>
        <begin position="1"/>
        <end position="41"/>
    </location>
</feature>
<evidence type="ECO:0000313" key="2">
    <source>
        <dbReference type="EMBL" id="KAJ8866658.1"/>
    </source>
</evidence>
<feature type="compositionally biased region" description="Basic and acidic residues" evidence="1">
    <location>
        <begin position="1"/>
        <end position="14"/>
    </location>
</feature>
<name>A0ABQ9G384_9NEOP</name>